<keyword evidence="2" id="KW-0732">Signal</keyword>
<comment type="similarity">
    <text evidence="1">Belongs to the peptidase S58 family.</text>
</comment>
<feature type="chain" id="PRO_5022078421" evidence="2">
    <location>
        <begin position="40"/>
        <end position="417"/>
    </location>
</feature>
<dbReference type="PANTHER" id="PTHR36512:SF3">
    <property type="entry name" value="BLR5678 PROTEIN"/>
    <property type="match status" value="1"/>
</dbReference>
<dbReference type="CDD" id="cd02253">
    <property type="entry name" value="DmpA"/>
    <property type="match status" value="1"/>
</dbReference>
<evidence type="ECO:0000256" key="1">
    <source>
        <dbReference type="ARBA" id="ARBA00007068"/>
    </source>
</evidence>
<dbReference type="InterPro" id="IPR016117">
    <property type="entry name" value="ArgJ-like_dom_sf"/>
</dbReference>
<feature type="signal peptide" evidence="2">
    <location>
        <begin position="1"/>
        <end position="39"/>
    </location>
</feature>
<evidence type="ECO:0000313" key="3">
    <source>
        <dbReference type="EMBL" id="TWI04646.1"/>
    </source>
</evidence>
<dbReference type="GO" id="GO:0004177">
    <property type="term" value="F:aminopeptidase activity"/>
    <property type="evidence" value="ECO:0007669"/>
    <property type="project" value="UniProtKB-KW"/>
</dbReference>
<proteinExistence type="inferred from homology"/>
<dbReference type="SUPFAM" id="SSF56266">
    <property type="entry name" value="DmpA/ArgJ-like"/>
    <property type="match status" value="1"/>
</dbReference>
<reference evidence="3 4" key="1">
    <citation type="journal article" date="2015" name="Stand. Genomic Sci.">
        <title>Genomic Encyclopedia of Bacterial and Archaeal Type Strains, Phase III: the genomes of soil and plant-associated and newly described type strains.</title>
        <authorList>
            <person name="Whitman W.B."/>
            <person name="Woyke T."/>
            <person name="Klenk H.P."/>
            <person name="Zhou Y."/>
            <person name="Lilburn T.G."/>
            <person name="Beck B.J."/>
            <person name="De Vos P."/>
            <person name="Vandamme P."/>
            <person name="Eisen J.A."/>
            <person name="Garrity G."/>
            <person name="Hugenholtz P."/>
            <person name="Kyrpides N.C."/>
        </authorList>
    </citation>
    <scope>NUCLEOTIDE SEQUENCE [LARGE SCALE GENOMIC DNA]</scope>
    <source>
        <strain evidence="3 4">CGMCC 1.10821</strain>
    </source>
</reference>
<name>A0A562LAQ7_9GAMM</name>
<keyword evidence="4" id="KW-1185">Reference proteome</keyword>
<evidence type="ECO:0000256" key="2">
    <source>
        <dbReference type="SAM" id="SignalP"/>
    </source>
</evidence>
<dbReference type="EMBL" id="VLKN01000002">
    <property type="protein sequence ID" value="TWI04646.1"/>
    <property type="molecule type" value="Genomic_DNA"/>
</dbReference>
<organism evidence="3 4">
    <name type="scientific">Luteimonas cucumeris</name>
    <dbReference type="NCBI Taxonomy" id="985012"/>
    <lineage>
        <taxon>Bacteria</taxon>
        <taxon>Pseudomonadati</taxon>
        <taxon>Pseudomonadota</taxon>
        <taxon>Gammaproteobacteria</taxon>
        <taxon>Lysobacterales</taxon>
        <taxon>Lysobacteraceae</taxon>
        <taxon>Luteimonas</taxon>
    </lineage>
</organism>
<dbReference type="InterPro" id="IPR005321">
    <property type="entry name" value="Peptidase_S58_DmpA"/>
</dbReference>
<sequence length="417" mass="43363">MNEFDDTYSGENLPAAGMRNPRPWIACLVMLLLVAPAFAQTTDARDDGRVRARELGVAPGIFAPGQWNAITDVEGVRVGQVSLVRGDGVRTGITAVFPHAGNPWLSRVPAAVHVGNGFGKFVGTTQVAELGELETPVLLTCTLCVWKAADAMADWMLRQPDMQDVRSINPVVGETNDGGLNDIRARPIAAKDVWRALESARSGPVAEGSVGAGTGTEAFGWKGGIGTASRVLPKVLGGWTVGVLVQTNFGGVLQVLGAPVGRELGRYAFQNVLEAAPTPAADKPTDGPADDRGDGSVIIVIATDAPVGDRNLGRIASRAMMGLGRTGSSASNGSGDYVLAFSTSPDVRRTAGAATNPAAELGNDANSALFQATVEAVEEAVYNSLFMATTVSGNGSTVEAIPLERVREILVRHGVVP</sequence>
<dbReference type="Gene3D" id="3.60.70.12">
    <property type="entry name" value="L-amino peptidase D-ALA esterase/amidase"/>
    <property type="match status" value="1"/>
</dbReference>
<comment type="caution">
    <text evidence="3">The sequence shown here is derived from an EMBL/GenBank/DDBJ whole genome shotgun (WGS) entry which is preliminary data.</text>
</comment>
<gene>
    <name evidence="3" type="ORF">IP90_00779</name>
</gene>
<keyword evidence="3" id="KW-0378">Hydrolase</keyword>
<evidence type="ECO:0000313" key="4">
    <source>
        <dbReference type="Proteomes" id="UP000315167"/>
    </source>
</evidence>
<dbReference type="AlphaFoldDB" id="A0A562LAQ7"/>
<dbReference type="PANTHER" id="PTHR36512">
    <property type="entry name" value="D-AMINOPEPTIDASE"/>
    <property type="match status" value="1"/>
</dbReference>
<dbReference type="RefSeq" id="WP_199753388.1">
    <property type="nucleotide sequence ID" value="NZ_VLKN01000002.1"/>
</dbReference>
<keyword evidence="3" id="KW-0645">Protease</keyword>
<protein>
    <submittedName>
        <fullName evidence="3">D-aminopeptidase</fullName>
    </submittedName>
</protein>
<keyword evidence="3" id="KW-0031">Aminopeptidase</keyword>
<dbReference type="Proteomes" id="UP000315167">
    <property type="component" value="Unassembled WGS sequence"/>
</dbReference>
<accession>A0A562LAQ7</accession>
<dbReference type="Pfam" id="PF03576">
    <property type="entry name" value="Peptidase_S58"/>
    <property type="match status" value="1"/>
</dbReference>